<protein>
    <submittedName>
        <fullName evidence="3">Uncharacterized protein</fullName>
    </submittedName>
</protein>
<keyword evidence="2" id="KW-1133">Transmembrane helix</keyword>
<feature type="transmembrane region" description="Helical" evidence="2">
    <location>
        <begin position="74"/>
        <end position="96"/>
    </location>
</feature>
<accession>A0A085N8H3</accession>
<gene>
    <name evidence="3" type="ORF">M514_07656</name>
</gene>
<sequence length="316" mass="36615">MEKISDVYLSRINYNTPFAASLIAYELVPSLHTASNQLKMFVREKFVRSGSSWVVSAAQCKVGERRLVLLNLHVVVLEFSSMSVVAIASMLFGFLLPPASAYNYAEGYIAERLNRSSERILEQLLLRFTEGPFPWKVAQYNTKQFFPRYNRYYWIGNRYYQLDPDSQLADRLPCEYALPVNVTVLYEDDEPVKEIVFQSTMELDFDEQPVPRSTANLFKRSSQGNVQQKRKKRKQGFRPKPNESRSAFLRRVDVCTREAVIKELVKIDFTESSEHTGRNGKGRKRCSALFSSIMNEKRPDTKRKARFRGTKKLRST</sequence>
<keyword evidence="2" id="KW-0472">Membrane</keyword>
<evidence type="ECO:0000256" key="2">
    <source>
        <dbReference type="SAM" id="Phobius"/>
    </source>
</evidence>
<organism evidence="3">
    <name type="scientific">Trichuris suis</name>
    <name type="common">pig whipworm</name>
    <dbReference type="NCBI Taxonomy" id="68888"/>
    <lineage>
        <taxon>Eukaryota</taxon>
        <taxon>Metazoa</taxon>
        <taxon>Ecdysozoa</taxon>
        <taxon>Nematoda</taxon>
        <taxon>Enoplea</taxon>
        <taxon>Dorylaimia</taxon>
        <taxon>Trichinellida</taxon>
        <taxon>Trichuridae</taxon>
        <taxon>Trichuris</taxon>
    </lineage>
</organism>
<feature type="region of interest" description="Disordered" evidence="1">
    <location>
        <begin position="220"/>
        <end position="244"/>
    </location>
</feature>
<evidence type="ECO:0000313" key="3">
    <source>
        <dbReference type="EMBL" id="KFD65769.1"/>
    </source>
</evidence>
<name>A0A085N8H3_9BILA</name>
<dbReference type="AlphaFoldDB" id="A0A085N8H3"/>
<evidence type="ECO:0000256" key="1">
    <source>
        <dbReference type="SAM" id="MobiDB-lite"/>
    </source>
</evidence>
<keyword evidence="2" id="KW-0812">Transmembrane</keyword>
<feature type="compositionally biased region" description="Basic residues" evidence="1">
    <location>
        <begin position="300"/>
        <end position="316"/>
    </location>
</feature>
<dbReference type="Proteomes" id="UP000030758">
    <property type="component" value="Unassembled WGS sequence"/>
</dbReference>
<dbReference type="EMBL" id="KL367533">
    <property type="protein sequence ID" value="KFD65769.1"/>
    <property type="molecule type" value="Genomic_DNA"/>
</dbReference>
<proteinExistence type="predicted"/>
<feature type="compositionally biased region" description="Basic residues" evidence="1">
    <location>
        <begin position="228"/>
        <end position="237"/>
    </location>
</feature>
<feature type="region of interest" description="Disordered" evidence="1">
    <location>
        <begin position="291"/>
        <end position="316"/>
    </location>
</feature>
<reference evidence="3" key="1">
    <citation type="journal article" date="2014" name="Nat. Genet.">
        <title>Genome and transcriptome of the porcine whipworm Trichuris suis.</title>
        <authorList>
            <person name="Jex A.R."/>
            <person name="Nejsum P."/>
            <person name="Schwarz E.M."/>
            <person name="Hu L."/>
            <person name="Young N.D."/>
            <person name="Hall R.S."/>
            <person name="Korhonen P.K."/>
            <person name="Liao S."/>
            <person name="Thamsborg S."/>
            <person name="Xia J."/>
            <person name="Xu P."/>
            <person name="Wang S."/>
            <person name="Scheerlinck J.P."/>
            <person name="Hofmann A."/>
            <person name="Sternberg P.W."/>
            <person name="Wang J."/>
            <person name="Gasser R.B."/>
        </authorList>
    </citation>
    <scope>NUCLEOTIDE SEQUENCE [LARGE SCALE GENOMIC DNA]</scope>
    <source>
        <strain evidence="3">DCEP-RM93F</strain>
    </source>
</reference>